<name>A0A8B6DAS6_MYTGA</name>
<accession>A0A8B6DAS6</accession>
<evidence type="ECO:0000313" key="2">
    <source>
        <dbReference type="EMBL" id="VDI16035.1"/>
    </source>
</evidence>
<feature type="chain" id="PRO_5032737101" evidence="1">
    <location>
        <begin position="19"/>
        <end position="72"/>
    </location>
</feature>
<dbReference type="AlphaFoldDB" id="A0A8B6DAS6"/>
<evidence type="ECO:0000313" key="3">
    <source>
        <dbReference type="Proteomes" id="UP000596742"/>
    </source>
</evidence>
<comment type="caution">
    <text evidence="2">The sequence shown here is derived from an EMBL/GenBank/DDBJ whole genome shotgun (WGS) entry which is preliminary data.</text>
</comment>
<gene>
    <name evidence="2" type="ORF">MGAL_10B068237</name>
</gene>
<reference evidence="2" key="1">
    <citation type="submission" date="2018-11" db="EMBL/GenBank/DDBJ databases">
        <authorList>
            <person name="Alioto T."/>
            <person name="Alioto T."/>
        </authorList>
    </citation>
    <scope>NUCLEOTIDE SEQUENCE</scope>
</reference>
<proteinExistence type="predicted"/>
<organism evidence="2 3">
    <name type="scientific">Mytilus galloprovincialis</name>
    <name type="common">Mediterranean mussel</name>
    <dbReference type="NCBI Taxonomy" id="29158"/>
    <lineage>
        <taxon>Eukaryota</taxon>
        <taxon>Metazoa</taxon>
        <taxon>Spiralia</taxon>
        <taxon>Lophotrochozoa</taxon>
        <taxon>Mollusca</taxon>
        <taxon>Bivalvia</taxon>
        <taxon>Autobranchia</taxon>
        <taxon>Pteriomorphia</taxon>
        <taxon>Mytilida</taxon>
        <taxon>Mytiloidea</taxon>
        <taxon>Mytilidae</taxon>
        <taxon>Mytilinae</taxon>
        <taxon>Mytilus</taxon>
    </lineage>
</organism>
<keyword evidence="3" id="KW-1185">Reference proteome</keyword>
<feature type="signal peptide" evidence="1">
    <location>
        <begin position="1"/>
        <end position="18"/>
    </location>
</feature>
<sequence length="72" mass="8225">MPIASLVVCILLVRSESGYRILVQGIFPINQILSNFDLKDQCFKQKVNKDEKFTGNFTDTDLLRDLLNALLH</sequence>
<keyword evidence="1" id="KW-0732">Signal</keyword>
<dbReference type="EMBL" id="UYJE01003040">
    <property type="protein sequence ID" value="VDI16035.1"/>
    <property type="molecule type" value="Genomic_DNA"/>
</dbReference>
<protein>
    <submittedName>
        <fullName evidence="2">Uncharacterized protein</fullName>
    </submittedName>
</protein>
<evidence type="ECO:0000256" key="1">
    <source>
        <dbReference type="SAM" id="SignalP"/>
    </source>
</evidence>
<dbReference type="Proteomes" id="UP000596742">
    <property type="component" value="Unassembled WGS sequence"/>
</dbReference>